<accession>A0ABZ2YB11</accession>
<protein>
    <submittedName>
        <fullName evidence="1">Uncharacterized protein</fullName>
    </submittedName>
</protein>
<dbReference type="Proteomes" id="UP001461341">
    <property type="component" value="Chromosome"/>
</dbReference>
<sequence length="500" mass="57875">MPFVRGRAVLPKESFFTSENPLRYLSQLENKLDEEKAPLAFAEVQAILPPSSDVVTRGLTNEDGDFFLRVPSGELLLIEFRWKGKLLLIDYVPPLSEERMDLGTVDDFKAACALVNLENLLWGKSQQSANQETLYALSKRIEKAISSGETLEELPEVQRLFGSFRELARSFDPLGIIEDYQLHFLPEEKSLKISFHAPRAQKVNLYYRPFRSRFYRVIRAEKNKGNFFLRNLREFEGYLIYLEALTHQGILAHTPRRSFRVPLYPTRRFISLQGHQEGPIVSTRMEVSGKRLEKVSGKTLLLETMKALQKNAEIEMDFNFYGSMLLPRFLVREGFQDLEFNLYFPNEETFLLGPLNEVPGVLLKSPSWEEIKSWWQKFTPHFPERGMLEIGFGTPFVELIGYREGGYFRLFSNTDLREKVLMVSCYQLNSLDLPLTTFYWGKLRLFGEGLFKNYQIDVLLEGKFEENGEDNLPADAQTIRGHITLEAELTFLKRNQASPL</sequence>
<reference evidence="1 2" key="1">
    <citation type="submission" date="2023-03" db="EMBL/GenBank/DDBJ databases">
        <title>Novel Species.</title>
        <authorList>
            <person name="Ma S."/>
        </authorList>
    </citation>
    <scope>NUCLEOTIDE SEQUENCE [LARGE SCALE GENOMIC DNA]</scope>
    <source>
        <strain evidence="1 2">B11</strain>
    </source>
</reference>
<evidence type="ECO:0000313" key="1">
    <source>
        <dbReference type="EMBL" id="WZL76193.1"/>
    </source>
</evidence>
<name>A0ABZ2YB11_9BACT</name>
<evidence type="ECO:0000313" key="2">
    <source>
        <dbReference type="Proteomes" id="UP001461341"/>
    </source>
</evidence>
<proteinExistence type="predicted"/>
<dbReference type="EMBL" id="CP121689">
    <property type="protein sequence ID" value="WZL76193.1"/>
    <property type="molecule type" value="Genomic_DNA"/>
</dbReference>
<gene>
    <name evidence="1" type="ORF">QBE54_00225</name>
</gene>
<dbReference type="RefSeq" id="WP_369018351.1">
    <property type="nucleotide sequence ID" value="NZ_CP121689.1"/>
</dbReference>
<keyword evidence="2" id="KW-1185">Reference proteome</keyword>
<organism evidence="1 2">
    <name type="scientific">Thermatribacter velox</name>
    <dbReference type="NCBI Taxonomy" id="3039681"/>
    <lineage>
        <taxon>Bacteria</taxon>
        <taxon>Pseudomonadati</taxon>
        <taxon>Atribacterota</taxon>
        <taxon>Atribacteria</taxon>
        <taxon>Atribacterales</taxon>
        <taxon>Thermatribacteraceae</taxon>
        <taxon>Thermatribacter</taxon>
    </lineage>
</organism>